<dbReference type="Gene3D" id="3.40.50.150">
    <property type="entry name" value="Vaccinia Virus protein VP39"/>
    <property type="match status" value="1"/>
</dbReference>
<accession>A0A5M6DF06</accession>
<dbReference type="EMBL" id="VWOX01000002">
    <property type="protein sequence ID" value="KAA5546127.1"/>
    <property type="molecule type" value="Genomic_DNA"/>
</dbReference>
<comment type="caution">
    <text evidence="2">The sequence shown here is derived from an EMBL/GenBank/DDBJ whole genome shotgun (WGS) entry which is preliminary data.</text>
</comment>
<name>A0A5M6DF06_9BACT</name>
<keyword evidence="2" id="KW-0489">Methyltransferase</keyword>
<proteinExistence type="predicted"/>
<dbReference type="RefSeq" id="WP_150075134.1">
    <property type="nucleotide sequence ID" value="NZ_VWOX01000002.1"/>
</dbReference>
<keyword evidence="2" id="KW-0808">Transferase</keyword>
<evidence type="ECO:0000313" key="3">
    <source>
        <dbReference type="Proteomes" id="UP000324479"/>
    </source>
</evidence>
<dbReference type="GO" id="GO:0008757">
    <property type="term" value="F:S-adenosylmethionine-dependent methyltransferase activity"/>
    <property type="evidence" value="ECO:0007669"/>
    <property type="project" value="InterPro"/>
</dbReference>
<evidence type="ECO:0000313" key="2">
    <source>
        <dbReference type="EMBL" id="KAA5546127.1"/>
    </source>
</evidence>
<protein>
    <submittedName>
        <fullName evidence="2">Class I SAM-dependent methyltransferase</fullName>
    </submittedName>
</protein>
<dbReference type="InterPro" id="IPR029063">
    <property type="entry name" value="SAM-dependent_MTases_sf"/>
</dbReference>
<organism evidence="2 3">
    <name type="scientific">Roseiconus nitratireducens</name>
    <dbReference type="NCBI Taxonomy" id="2605748"/>
    <lineage>
        <taxon>Bacteria</taxon>
        <taxon>Pseudomonadati</taxon>
        <taxon>Planctomycetota</taxon>
        <taxon>Planctomycetia</taxon>
        <taxon>Pirellulales</taxon>
        <taxon>Pirellulaceae</taxon>
        <taxon>Roseiconus</taxon>
    </lineage>
</organism>
<dbReference type="GO" id="GO:0032259">
    <property type="term" value="P:methylation"/>
    <property type="evidence" value="ECO:0007669"/>
    <property type="project" value="UniProtKB-KW"/>
</dbReference>
<dbReference type="InterPro" id="IPR013216">
    <property type="entry name" value="Methyltransf_11"/>
</dbReference>
<keyword evidence="3" id="KW-1185">Reference proteome</keyword>
<dbReference type="Pfam" id="PF08241">
    <property type="entry name" value="Methyltransf_11"/>
    <property type="match status" value="1"/>
</dbReference>
<dbReference type="SUPFAM" id="SSF53335">
    <property type="entry name" value="S-adenosyl-L-methionine-dependent methyltransferases"/>
    <property type="match status" value="1"/>
</dbReference>
<reference evidence="2 3" key="1">
    <citation type="submission" date="2019-08" db="EMBL/GenBank/DDBJ databases">
        <authorList>
            <person name="Dhanesh K."/>
            <person name="Kumar G."/>
            <person name="Sasikala C."/>
            <person name="Venkata Ramana C."/>
        </authorList>
    </citation>
    <scope>NUCLEOTIDE SEQUENCE [LARGE SCALE GENOMIC DNA]</scope>
    <source>
        <strain evidence="2 3">JC645</strain>
    </source>
</reference>
<feature type="domain" description="Methyltransferase type 11" evidence="1">
    <location>
        <begin position="39"/>
        <end position="111"/>
    </location>
</feature>
<sequence length="194" mass="22590">MSTCNVPAEMSLAQLIEEERPTPLKLHLGCGGVRWKDFLNVDLNPAQPDETDSSRDGCVADCYADMRDLGLPDNSVDEIFTSHTIDHFTRWEGIDMFSDWKRMLKPGGKAVMEAADFRRCVLWLFHPRKHKRHLARTQFYGNQWDRIDYETHRYLWSSTELARELKKIGYSDVSISHQTETHYPGRDMRITAIK</sequence>
<dbReference type="Proteomes" id="UP000324479">
    <property type="component" value="Unassembled WGS sequence"/>
</dbReference>
<evidence type="ECO:0000259" key="1">
    <source>
        <dbReference type="Pfam" id="PF08241"/>
    </source>
</evidence>
<dbReference type="AlphaFoldDB" id="A0A5M6DF06"/>
<gene>
    <name evidence="2" type="ORF">FYK55_04315</name>
</gene>